<sequence>MLYALTLSFWFSMVFSPVASVALVSLLSMVYGAIGIPAGLLSIVIVPSGLCLLMALGRRQFGRHTWASLETKSQDAHNGQIISARPFSYYRLVRGVSRDCCHAGRLPVDWGIPALYVAIGCLLMCCVFLCNLLDVNMMIPAFDGLFHVNLIKNFSDSANYSSFGSSLYRGLSDVRAPMVYSGFYPSAWHAMTALGLIGDKISVALAVNASLFVIGAFVFPLGLYAMLAFVFNHDKKKLLAGSVVAPMIAVYPWWLSIMQGFQVAQLLSQALVPYAAALLGWLVVPWVCGETTGRLFTVGLFVVPGIIALLALGAVGLSQPNGVFAVGVFGVSFLIEALYAKWLKPGKNRNILKYLAFFVVVGVIWVLLYKFPPLRNVVQFNWQATQMPEDAIGQILSFTFDTAAQPQWTFTVFLAIGLLVMLAYSTQWWPLVATGYFATAYVLSTAAEGSLKHLFGGFWYTDPARLASLCLVAMVPTVVLGFWAICSWMIKGLCTLTQEAPALSIRVGDETLLSKGAEKTTPSNRVAQKGLVAFGCGVVVFVIVAMPTYQSSPDERMETSYGYIEEQIEWLSDPSSETLLNEAKRDFAQEAKQIAGNNLVINSPDDMSAFLYAKDDLNVYYRRNQVPSEEDRQRGDDTETSFSRTLRLKLAEYATNPDVQYAVESTGAKYVLKLEGSHETGHFHTYQAKDWVGIDSITPETPGFKLLISNGEMQFYEIEPLS</sequence>
<comment type="caution">
    <text evidence="2">The sequence shown here is derived from an EMBL/GenBank/DDBJ whole genome shotgun (WGS) entry which is preliminary data.</text>
</comment>
<protein>
    <submittedName>
        <fullName evidence="2">Uncharacterized protein</fullName>
    </submittedName>
</protein>
<dbReference type="EMBL" id="SRYE01000005">
    <property type="protein sequence ID" value="TGY61280.1"/>
    <property type="molecule type" value="Genomic_DNA"/>
</dbReference>
<feature type="transmembrane region" description="Helical" evidence="1">
    <location>
        <begin position="466"/>
        <end position="490"/>
    </location>
</feature>
<evidence type="ECO:0000256" key="1">
    <source>
        <dbReference type="SAM" id="Phobius"/>
    </source>
</evidence>
<feature type="transmembrane region" description="Helical" evidence="1">
    <location>
        <begin position="238"/>
        <end position="254"/>
    </location>
</feature>
<feature type="transmembrane region" description="Helical" evidence="1">
    <location>
        <begin position="407"/>
        <end position="424"/>
    </location>
</feature>
<feature type="transmembrane region" description="Helical" evidence="1">
    <location>
        <begin position="436"/>
        <end position="460"/>
    </location>
</feature>
<dbReference type="Pfam" id="PF20176">
    <property type="entry name" value="DUF6541"/>
    <property type="match status" value="1"/>
</dbReference>
<name>A0A4V3RQX5_9ACTN</name>
<keyword evidence="3" id="KW-1185">Reference proteome</keyword>
<keyword evidence="1" id="KW-0812">Transmembrane</keyword>
<feature type="transmembrane region" description="Helical" evidence="1">
    <location>
        <begin position="30"/>
        <end position="56"/>
    </location>
</feature>
<gene>
    <name evidence="2" type="ORF">E5334_07625</name>
</gene>
<keyword evidence="1" id="KW-0472">Membrane</keyword>
<feature type="transmembrane region" description="Helical" evidence="1">
    <location>
        <begin position="295"/>
        <end position="316"/>
    </location>
</feature>
<proteinExistence type="predicted"/>
<dbReference type="Proteomes" id="UP000310263">
    <property type="component" value="Unassembled WGS sequence"/>
</dbReference>
<dbReference type="AlphaFoldDB" id="A0A4V3RQX5"/>
<feature type="transmembrane region" description="Helical" evidence="1">
    <location>
        <begin position="531"/>
        <end position="549"/>
    </location>
</feature>
<reference evidence="2 3" key="1">
    <citation type="submission" date="2019-04" db="EMBL/GenBank/DDBJ databases">
        <title>Microbes associate with the intestines of laboratory mice.</title>
        <authorList>
            <person name="Navarre W."/>
            <person name="Wong E."/>
            <person name="Huang K."/>
            <person name="Tropini C."/>
            <person name="Ng K."/>
            <person name="Yu B."/>
        </authorList>
    </citation>
    <scope>NUCLEOTIDE SEQUENCE [LARGE SCALE GENOMIC DNA]</scope>
    <source>
        <strain evidence="2 3">NM07_P-09</strain>
    </source>
</reference>
<evidence type="ECO:0000313" key="2">
    <source>
        <dbReference type="EMBL" id="TGY61280.1"/>
    </source>
</evidence>
<dbReference type="InterPro" id="IPR046671">
    <property type="entry name" value="DUF6541"/>
</dbReference>
<feature type="transmembrane region" description="Helical" evidence="1">
    <location>
        <begin position="351"/>
        <end position="371"/>
    </location>
</feature>
<organism evidence="2 3">
    <name type="scientific">Muricaecibacterium torontonense</name>
    <dbReference type="NCBI Taxonomy" id="3032871"/>
    <lineage>
        <taxon>Bacteria</taxon>
        <taxon>Bacillati</taxon>
        <taxon>Actinomycetota</taxon>
        <taxon>Coriobacteriia</taxon>
        <taxon>Coriobacteriales</taxon>
        <taxon>Atopobiaceae</taxon>
        <taxon>Muricaecibacterium</taxon>
    </lineage>
</organism>
<feature type="transmembrane region" description="Helical" evidence="1">
    <location>
        <begin position="209"/>
        <end position="231"/>
    </location>
</feature>
<feature type="transmembrane region" description="Helical" evidence="1">
    <location>
        <begin position="322"/>
        <end position="339"/>
    </location>
</feature>
<keyword evidence="1" id="KW-1133">Transmembrane helix</keyword>
<evidence type="ECO:0000313" key="3">
    <source>
        <dbReference type="Proteomes" id="UP000310263"/>
    </source>
</evidence>
<accession>A0A4V3RQX5</accession>
<feature type="transmembrane region" description="Helical" evidence="1">
    <location>
        <begin position="114"/>
        <end position="139"/>
    </location>
</feature>
<dbReference type="OrthoDB" id="3169698at2"/>
<feature type="transmembrane region" description="Helical" evidence="1">
    <location>
        <begin position="266"/>
        <end position="288"/>
    </location>
</feature>